<reference evidence="9" key="2">
    <citation type="journal article" date="2015" name="Appl. Microbiol. Biotechnol.">
        <title>Genome-wide investigation of the genes involved in nicotine metabolism in Pseudomonas putida J5 by Tn5 transposon mutagenesis.</title>
        <authorList>
            <person name="Xia Z."/>
            <person name="Zhang W."/>
            <person name="Lei L."/>
            <person name="Liu X."/>
            <person name="Wei H.L."/>
        </authorList>
    </citation>
    <scope>NUCLEOTIDE SEQUENCE</scope>
    <source>
        <strain evidence="9">J5</strain>
    </source>
</reference>
<dbReference type="InterPro" id="IPR036909">
    <property type="entry name" value="Cyt_c-like_dom_sf"/>
</dbReference>
<dbReference type="EMBL" id="KJ462515">
    <property type="protein sequence ID" value="AIW62977.1"/>
    <property type="molecule type" value="Genomic_DNA"/>
</dbReference>
<dbReference type="PDB" id="7TLX">
    <property type="method" value="X-ray"/>
    <property type="resolution" value="1.90 A"/>
    <property type="chains" value="1=28-132"/>
</dbReference>
<dbReference type="Proteomes" id="UP000076857">
    <property type="component" value="Chromosome"/>
</dbReference>
<evidence type="ECO:0000256" key="4">
    <source>
        <dbReference type="ARBA" id="ARBA00022982"/>
    </source>
</evidence>
<evidence type="ECO:0007829" key="12">
    <source>
        <dbReference type="PDB" id="7TLX"/>
    </source>
</evidence>
<dbReference type="AlphaFoldDB" id="A0A0E3ELC2"/>
<keyword evidence="2 6" id="KW-0349">Heme</keyword>
<dbReference type="Pfam" id="PF00034">
    <property type="entry name" value="Cytochrom_C"/>
    <property type="match status" value="1"/>
</dbReference>
<dbReference type="PRINTS" id="PR00604">
    <property type="entry name" value="CYTCHRMECIAB"/>
</dbReference>
<reference evidence="12" key="5">
    <citation type="journal article" date="2022" name="J. Biol. Chem.">
        <title>The enzyme pseudooxynicotine amine oxidase from Pseudomonas putida S16 is not an oxidase, but a dehydrogenase.</title>
        <authorList>
            <person name="Choudhary V."/>
            <person name="Wu K."/>
            <person name="Zhang Z."/>
            <person name="Dulchavsky M."/>
            <person name="Barkman T."/>
            <person name="Bardwell J.C.A."/>
            <person name="Stull F."/>
        </authorList>
    </citation>
    <scope>X-RAY CRYSTALLOGRAPHY (1.90 ANGSTROMS) OF 28-132</scope>
    <scope>DISULFIDE BONDS</scope>
</reference>
<dbReference type="RefSeq" id="WP_080563818.1">
    <property type="nucleotide sequence ID" value="NZ_CP050951.1"/>
</dbReference>
<keyword evidence="3 6" id="KW-0479">Metal-binding</keyword>
<name>A0A0E3ELC2_PSEPU</name>
<feature type="disulfide bond" evidence="12">
    <location>
        <begin position="30"/>
        <end position="125"/>
    </location>
</feature>
<accession>A0A0E3ELC2</accession>
<keyword evidence="12" id="KW-0002">3D-structure</keyword>
<dbReference type="GO" id="GO:0020037">
    <property type="term" value="F:heme binding"/>
    <property type="evidence" value="ECO:0007669"/>
    <property type="project" value="InterPro"/>
</dbReference>
<dbReference type="OrthoDB" id="9805828at2"/>
<feature type="binding site" evidence="12">
    <location>
        <position position="45"/>
    </location>
    <ligand>
        <name>heme c</name>
        <dbReference type="ChEBI" id="CHEBI:61717"/>
        <note>covalent</note>
    </ligand>
</feature>
<sequence>MKQALQVVTRHFGSLVLLALSGVAVGADNCDPENGKKVYQICSVCHSNDTTGVHGAAAPNLHGLEGRKVGSVPGFKFSSALRDSGDTWTPQHLDKFLENPMAVYPLTRMAFSGLKNEKDRRDVLCFLSKSSN</sequence>
<dbReference type="PANTHER" id="PTHR11961">
    <property type="entry name" value="CYTOCHROME C"/>
    <property type="match status" value="1"/>
</dbReference>
<evidence type="ECO:0000313" key="10">
    <source>
        <dbReference type="EMBL" id="QJQ12296.1"/>
    </source>
</evidence>
<reference evidence="10 11" key="3">
    <citation type="submission" date="2016-04" db="EMBL/GenBank/DDBJ databases">
        <authorList>
            <person name="Qiu J."/>
        </authorList>
    </citation>
    <scope>NUCLEOTIDE SEQUENCE [LARGE SCALE GENOMIC DNA]</scope>
    <source>
        <strain evidence="10 11">JQ581</strain>
    </source>
</reference>
<proteinExistence type="evidence at protein level"/>
<protein>
    <submittedName>
        <fullName evidence="10">C-type cytochrome</fullName>
    </submittedName>
    <submittedName>
        <fullName evidence="9">NdaB</fullName>
    </submittedName>
</protein>
<dbReference type="GO" id="GO:0009055">
    <property type="term" value="F:electron transfer activity"/>
    <property type="evidence" value="ECO:0007669"/>
    <property type="project" value="InterPro"/>
</dbReference>
<keyword evidence="7" id="KW-0732">Signal</keyword>
<evidence type="ECO:0000256" key="7">
    <source>
        <dbReference type="SAM" id="SignalP"/>
    </source>
</evidence>
<feature type="binding site" evidence="12">
    <location>
        <position position="109"/>
    </location>
    <ligand>
        <name>heme c</name>
        <dbReference type="ChEBI" id="CHEBI:61717"/>
        <note>axial binding residue</note>
    </ligand>
    <ligandPart>
        <name>Fe</name>
        <dbReference type="ChEBI" id="CHEBI:18248"/>
    </ligandPart>
</feature>
<dbReference type="PROSITE" id="PS51007">
    <property type="entry name" value="CYTC"/>
    <property type="match status" value="1"/>
</dbReference>
<feature type="binding site" evidence="12">
    <location>
        <position position="67"/>
    </location>
    <ligand>
        <name>heme c</name>
        <dbReference type="ChEBI" id="CHEBI:61717"/>
    </ligand>
</feature>
<evidence type="ECO:0000313" key="9">
    <source>
        <dbReference type="EMBL" id="AIW62977.1"/>
    </source>
</evidence>
<evidence type="ECO:0000259" key="8">
    <source>
        <dbReference type="PROSITE" id="PS51007"/>
    </source>
</evidence>
<organism evidence="9">
    <name type="scientific">Pseudomonas putida</name>
    <name type="common">Arthrobacter siderocapsulatus</name>
    <dbReference type="NCBI Taxonomy" id="303"/>
    <lineage>
        <taxon>Bacteria</taxon>
        <taxon>Pseudomonadati</taxon>
        <taxon>Pseudomonadota</taxon>
        <taxon>Gammaproteobacteria</taxon>
        <taxon>Pseudomonadales</taxon>
        <taxon>Pseudomonadaceae</taxon>
        <taxon>Pseudomonas</taxon>
    </lineage>
</organism>
<feature type="domain" description="Cytochrome c" evidence="8">
    <location>
        <begin position="30"/>
        <end position="131"/>
    </location>
</feature>
<evidence type="ECO:0000256" key="1">
    <source>
        <dbReference type="ARBA" id="ARBA00022448"/>
    </source>
</evidence>
<feature type="chain" id="PRO_5043119783" evidence="7">
    <location>
        <begin position="27"/>
        <end position="132"/>
    </location>
</feature>
<evidence type="ECO:0000256" key="2">
    <source>
        <dbReference type="ARBA" id="ARBA00022617"/>
    </source>
</evidence>
<dbReference type="InterPro" id="IPR002327">
    <property type="entry name" value="Cyt_c_1A/1B"/>
</dbReference>
<dbReference type="SMR" id="A0A0E3ELC2"/>
<reference evidence="10 11" key="4">
    <citation type="submission" date="2020-04" db="EMBL/GenBank/DDBJ databases">
        <title>Complete genome sequence of Pseudomonas putida strain JQ581.</title>
        <authorList>
            <person name="Mu Y."/>
        </authorList>
    </citation>
    <scope>NUCLEOTIDE SEQUENCE [LARGE SCALE GENOMIC DNA]</scope>
    <source>
        <strain evidence="10 11">JQ581</strain>
    </source>
</reference>
<feature type="binding site" evidence="12">
    <location>
        <position position="107"/>
    </location>
    <ligand>
        <name>heme c</name>
        <dbReference type="ChEBI" id="CHEBI:61717"/>
    </ligand>
</feature>
<reference evidence="9" key="1">
    <citation type="submission" date="2014-02" db="EMBL/GenBank/DDBJ databases">
        <authorList>
            <person name="Wei H.-L."/>
        </authorList>
    </citation>
    <scope>NUCLEOTIDE SEQUENCE</scope>
    <source>
        <strain evidence="9">J5</strain>
    </source>
</reference>
<feature type="binding site" evidence="12">
    <location>
        <position position="88"/>
    </location>
    <ligand>
        <name>heme c</name>
        <dbReference type="ChEBI" id="CHEBI:61717"/>
    </ligand>
</feature>
<dbReference type="InterPro" id="IPR009056">
    <property type="entry name" value="Cyt_c-like_dom"/>
</dbReference>
<keyword evidence="4" id="KW-0249">Electron transport</keyword>
<evidence type="ECO:0000256" key="3">
    <source>
        <dbReference type="ARBA" id="ARBA00022723"/>
    </source>
</evidence>
<feature type="signal peptide" evidence="7">
    <location>
        <begin position="1"/>
        <end position="26"/>
    </location>
</feature>
<dbReference type="GO" id="GO:0046872">
    <property type="term" value="F:metal ion binding"/>
    <property type="evidence" value="ECO:0007669"/>
    <property type="project" value="UniProtKB-KW"/>
</dbReference>
<feature type="binding site" evidence="12">
    <location>
        <position position="70"/>
    </location>
    <ligand>
        <name>heme c</name>
        <dbReference type="ChEBI" id="CHEBI:61717"/>
    </ligand>
</feature>
<gene>
    <name evidence="9" type="primary">ndaB</name>
    <name evidence="10" type="ORF">A3L25_023850</name>
</gene>
<feature type="binding site" evidence="12">
    <location>
        <position position="78"/>
    </location>
    <ligand>
        <name>heme c</name>
        <dbReference type="ChEBI" id="CHEBI:61717"/>
    </ligand>
</feature>
<evidence type="ECO:0000313" key="11">
    <source>
        <dbReference type="Proteomes" id="UP000076857"/>
    </source>
</evidence>
<evidence type="ECO:0000256" key="5">
    <source>
        <dbReference type="ARBA" id="ARBA00023004"/>
    </source>
</evidence>
<keyword evidence="5 6" id="KW-0408">Iron</keyword>
<dbReference type="Gene3D" id="1.10.760.10">
    <property type="entry name" value="Cytochrome c-like domain"/>
    <property type="match status" value="1"/>
</dbReference>
<feature type="binding site" evidence="12">
    <location>
        <position position="46"/>
    </location>
    <ligand>
        <name>heme c</name>
        <dbReference type="ChEBI" id="CHEBI:61717"/>
        <note>axial binding residue</note>
    </ligand>
    <ligandPart>
        <name>Fe</name>
        <dbReference type="ChEBI" id="CHEBI:18248"/>
    </ligandPart>
</feature>
<dbReference type="SUPFAM" id="SSF46626">
    <property type="entry name" value="Cytochrome c"/>
    <property type="match status" value="1"/>
</dbReference>
<dbReference type="EMBL" id="CP050951">
    <property type="protein sequence ID" value="QJQ12296.1"/>
    <property type="molecule type" value="Genomic_DNA"/>
</dbReference>
<evidence type="ECO:0000256" key="6">
    <source>
        <dbReference type="PROSITE-ProRule" id="PRU00433"/>
    </source>
</evidence>
<feature type="binding site" evidence="12">
    <location>
        <position position="42"/>
    </location>
    <ligand>
        <name>heme c</name>
        <dbReference type="ChEBI" id="CHEBI:61717"/>
        <note>covalent</note>
    </ligand>
</feature>
<keyword evidence="1" id="KW-0813">Transport</keyword>
<feature type="binding site" evidence="12">
    <location>
        <position position="108"/>
    </location>
    <ligand>
        <name>heme c</name>
        <dbReference type="ChEBI" id="CHEBI:61717"/>
    </ligand>
</feature>